<dbReference type="PANTHER" id="PTHR38032">
    <property type="entry name" value="POLYMERASE-RELATED"/>
    <property type="match status" value="1"/>
</dbReference>
<dbReference type="RefSeq" id="WP_090866559.1">
    <property type="nucleotide sequence ID" value="NZ_FOHE01000002.1"/>
</dbReference>
<feature type="coiled-coil region" evidence="1">
    <location>
        <begin position="333"/>
        <end position="360"/>
    </location>
</feature>
<organism evidence="3 4">
    <name type="scientific">Oceanobacillus limi</name>
    <dbReference type="NCBI Taxonomy" id="930131"/>
    <lineage>
        <taxon>Bacteria</taxon>
        <taxon>Bacillati</taxon>
        <taxon>Bacillota</taxon>
        <taxon>Bacilli</taxon>
        <taxon>Bacillales</taxon>
        <taxon>Bacillaceae</taxon>
        <taxon>Oceanobacillus</taxon>
    </lineage>
</organism>
<proteinExistence type="predicted"/>
<reference evidence="3 4" key="1">
    <citation type="submission" date="2016-10" db="EMBL/GenBank/DDBJ databases">
        <authorList>
            <person name="de Groot N.N."/>
        </authorList>
    </citation>
    <scope>NUCLEOTIDE SEQUENCE [LARGE SCALE GENOMIC DNA]</scope>
    <source>
        <strain evidence="3 4">IBRC-M 10780</strain>
    </source>
</reference>
<dbReference type="AlphaFoldDB" id="A0A1H9Z2T5"/>
<dbReference type="Pfam" id="PF03961">
    <property type="entry name" value="FapA"/>
    <property type="match status" value="1"/>
</dbReference>
<dbReference type="STRING" id="930131.SAMN05216389_10267"/>
<dbReference type="OrthoDB" id="9816426at2"/>
<protein>
    <recommendedName>
        <fullName evidence="2">Flagellar Assembly Protein A N-terminal region domain-containing protein</fullName>
    </recommendedName>
</protein>
<evidence type="ECO:0000256" key="1">
    <source>
        <dbReference type="SAM" id="Coils"/>
    </source>
</evidence>
<dbReference type="EMBL" id="FOHE01000002">
    <property type="protein sequence ID" value="SES75805.1"/>
    <property type="molecule type" value="Genomic_DNA"/>
</dbReference>
<dbReference type="Pfam" id="PF20250">
    <property type="entry name" value="FapA_N"/>
    <property type="match status" value="1"/>
</dbReference>
<feature type="domain" description="Flagellar Assembly Protein A N-terminal region" evidence="2">
    <location>
        <begin position="8"/>
        <end position="178"/>
    </location>
</feature>
<sequence>MGQLQDYFQLQTSSDQMIAEIHPTETYFEGEETIEFDESEILQFINDNKITHGILLEHVRLLTEELSENAFPVRIAEGTEVENGKDGSVIYEYNFDAKVDKTEDWNFRDVMRIPSVKTGQRLAKVIPPTEGVNGKNVYGNEVPSKPGKPTSMKARKNVVFQEESMAFYTATDGQVSINGDYIDVYEVFEVSDTLSMKEGNLDFVGSIVINGDVPSGFTVKAGGDVKVFGMVENAQVIAGASIFVSEGLAGHQTGSLNAGENIHIGYLNQGIVTCGNDLYVENSILHSTCTVGKQAYCQRGNIIGGSISAGELVEAKEIGNKLYIKTEILFGLNKIQSEKEQQLVQEKEDLQANLSKLKLIGDKLKASNNVLTDPKLKAAWLRQQHSYEQASERLEEVENHLLNINASLGNEKRAKLVVHGHLYPNVIVSFGKYQKAIKREFQHIRMKMDKNEISILNL</sequence>
<dbReference type="InterPro" id="IPR046865">
    <property type="entry name" value="FapA_b_solenoid"/>
</dbReference>
<evidence type="ECO:0000313" key="3">
    <source>
        <dbReference type="EMBL" id="SES75805.1"/>
    </source>
</evidence>
<dbReference type="InterPro" id="IPR005646">
    <property type="entry name" value="FapA"/>
</dbReference>
<keyword evidence="4" id="KW-1185">Reference proteome</keyword>
<name>A0A1H9Z2T5_9BACI</name>
<dbReference type="InterPro" id="IPR046866">
    <property type="entry name" value="FapA_N"/>
</dbReference>
<dbReference type="Proteomes" id="UP000198618">
    <property type="component" value="Unassembled WGS sequence"/>
</dbReference>
<keyword evidence="1" id="KW-0175">Coiled coil</keyword>
<evidence type="ECO:0000313" key="4">
    <source>
        <dbReference type="Proteomes" id="UP000198618"/>
    </source>
</evidence>
<dbReference type="PANTHER" id="PTHR38032:SF1">
    <property type="entry name" value="RNA-BINDING PROTEIN KHPB N-TERMINAL DOMAIN-CONTAINING PROTEIN"/>
    <property type="match status" value="1"/>
</dbReference>
<gene>
    <name evidence="3" type="ORF">SAMN05216389_10267</name>
</gene>
<accession>A0A1H9Z2T5</accession>
<evidence type="ECO:0000259" key="2">
    <source>
        <dbReference type="Pfam" id="PF20250"/>
    </source>
</evidence>